<dbReference type="EMBL" id="BAABCS010000018">
    <property type="protein sequence ID" value="GAA4052866.1"/>
    <property type="molecule type" value="Genomic_DNA"/>
</dbReference>
<dbReference type="SUPFAM" id="SSF53300">
    <property type="entry name" value="vWA-like"/>
    <property type="match status" value="1"/>
</dbReference>
<sequence length="113" mass="12675">MKNKKTLYHFVLDRSGSMSNCTETTISGFNAQVETIKKLQEEFPEQEFEVSLTIFDDVIDHVQSHVAINNFESLSSARYTPRGATALLDAIGMSINQIRMSNETKILNNVSST</sequence>
<proteinExistence type="predicted"/>
<dbReference type="Gene3D" id="3.40.50.410">
    <property type="entry name" value="von Willebrand factor, type A domain"/>
    <property type="match status" value="1"/>
</dbReference>
<evidence type="ECO:0008006" key="3">
    <source>
        <dbReference type="Google" id="ProtNLM"/>
    </source>
</evidence>
<protein>
    <recommendedName>
        <fullName evidence="3">VWFA domain-containing protein</fullName>
    </recommendedName>
</protein>
<evidence type="ECO:0000313" key="1">
    <source>
        <dbReference type="EMBL" id="GAA4052866.1"/>
    </source>
</evidence>
<comment type="caution">
    <text evidence="1">The sequence shown here is derived from an EMBL/GenBank/DDBJ whole genome shotgun (WGS) entry which is preliminary data.</text>
</comment>
<keyword evidence="2" id="KW-1185">Reference proteome</keyword>
<organism evidence="1 2">
    <name type="scientific">Flavobacterium chungnamense</name>
    <dbReference type="NCBI Taxonomy" id="706182"/>
    <lineage>
        <taxon>Bacteria</taxon>
        <taxon>Pseudomonadati</taxon>
        <taxon>Bacteroidota</taxon>
        <taxon>Flavobacteriia</taxon>
        <taxon>Flavobacteriales</taxon>
        <taxon>Flavobacteriaceae</taxon>
        <taxon>Flavobacterium</taxon>
    </lineage>
</organism>
<dbReference type="InterPro" id="IPR036465">
    <property type="entry name" value="vWFA_dom_sf"/>
</dbReference>
<name>A0ABP7UU09_9FLAO</name>
<reference evidence="2" key="1">
    <citation type="journal article" date="2019" name="Int. J. Syst. Evol. Microbiol.">
        <title>The Global Catalogue of Microorganisms (GCM) 10K type strain sequencing project: providing services to taxonomists for standard genome sequencing and annotation.</title>
        <authorList>
            <consortium name="The Broad Institute Genomics Platform"/>
            <consortium name="The Broad Institute Genome Sequencing Center for Infectious Disease"/>
            <person name="Wu L."/>
            <person name="Ma J."/>
        </authorList>
    </citation>
    <scope>NUCLEOTIDE SEQUENCE [LARGE SCALE GENOMIC DNA]</scope>
    <source>
        <strain evidence="2">JCM 17068</strain>
    </source>
</reference>
<dbReference type="Proteomes" id="UP001500426">
    <property type="component" value="Unassembled WGS sequence"/>
</dbReference>
<accession>A0ABP7UU09</accession>
<gene>
    <name evidence="1" type="ORF">GCM10022388_18930</name>
</gene>
<evidence type="ECO:0000313" key="2">
    <source>
        <dbReference type="Proteomes" id="UP001500426"/>
    </source>
</evidence>